<dbReference type="Gene3D" id="1.10.287.130">
    <property type="match status" value="1"/>
</dbReference>
<evidence type="ECO:0000256" key="7">
    <source>
        <dbReference type="ARBA" id="ARBA00022741"/>
    </source>
</evidence>
<evidence type="ECO:0000256" key="14">
    <source>
        <dbReference type="SAM" id="SignalP"/>
    </source>
</evidence>
<keyword evidence="4" id="KW-1003">Cell membrane</keyword>
<dbReference type="PANTHER" id="PTHR45339">
    <property type="entry name" value="HYBRID SIGNAL TRANSDUCTION HISTIDINE KINASE J"/>
    <property type="match status" value="1"/>
</dbReference>
<dbReference type="PROSITE" id="PS50110">
    <property type="entry name" value="RESPONSE_REGULATORY"/>
    <property type="match status" value="1"/>
</dbReference>
<dbReference type="InterPro" id="IPR036641">
    <property type="entry name" value="HPT_dom_sf"/>
</dbReference>
<dbReference type="FunFam" id="3.30.565.10:FF:000010">
    <property type="entry name" value="Sensor histidine kinase RcsC"/>
    <property type="match status" value="1"/>
</dbReference>
<evidence type="ECO:0000256" key="9">
    <source>
        <dbReference type="ARBA" id="ARBA00022989"/>
    </source>
</evidence>
<evidence type="ECO:0000256" key="6">
    <source>
        <dbReference type="ARBA" id="ARBA00022692"/>
    </source>
</evidence>
<dbReference type="EC" id="2.7.13.3" evidence="3"/>
<dbReference type="InterPro" id="IPR008207">
    <property type="entry name" value="Sig_transdc_His_kin_Hpt_dom"/>
</dbReference>
<dbReference type="CDD" id="cd01007">
    <property type="entry name" value="PBP2_BvgS_HisK_like"/>
    <property type="match status" value="1"/>
</dbReference>
<keyword evidence="14" id="KW-0732">Signal</keyword>
<dbReference type="Pfam" id="PF00497">
    <property type="entry name" value="SBP_bac_3"/>
    <property type="match status" value="1"/>
</dbReference>
<feature type="domain" description="Response regulatory" evidence="16">
    <location>
        <begin position="570"/>
        <end position="689"/>
    </location>
</feature>
<comment type="caution">
    <text evidence="17">The sequence shown here is derived from an EMBL/GenBank/DDBJ whole genome shotgun (WGS) entry which is preliminary data.</text>
</comment>
<evidence type="ECO:0000313" key="17">
    <source>
        <dbReference type="EMBL" id="PTC31600.1"/>
    </source>
</evidence>
<dbReference type="GO" id="GO:0005524">
    <property type="term" value="F:ATP binding"/>
    <property type="evidence" value="ECO:0007669"/>
    <property type="project" value="UniProtKB-KW"/>
</dbReference>
<dbReference type="SUPFAM" id="SSF55874">
    <property type="entry name" value="ATPase domain of HSP90 chaperone/DNA topoisomerase II/histidine kinase"/>
    <property type="match status" value="1"/>
</dbReference>
<dbReference type="PANTHER" id="PTHR45339:SF1">
    <property type="entry name" value="HYBRID SIGNAL TRANSDUCTION HISTIDINE KINASE J"/>
    <property type="match status" value="1"/>
</dbReference>
<dbReference type="EMBL" id="PYWW01000011">
    <property type="protein sequence ID" value="PTC31600.1"/>
    <property type="molecule type" value="Genomic_DNA"/>
</dbReference>
<feature type="signal peptide" evidence="14">
    <location>
        <begin position="1"/>
        <end position="24"/>
    </location>
</feature>
<dbReference type="Proteomes" id="UP000240571">
    <property type="component" value="Unassembled WGS sequence"/>
</dbReference>
<dbReference type="Gene3D" id="3.40.50.2300">
    <property type="match status" value="1"/>
</dbReference>
<dbReference type="PRINTS" id="PR00344">
    <property type="entry name" value="BCTRLSENSOR"/>
</dbReference>
<comment type="catalytic activity">
    <reaction evidence="1">
        <text>ATP + protein L-histidine = ADP + protein N-phospho-L-histidine.</text>
        <dbReference type="EC" id="2.7.13.3"/>
    </reaction>
</comment>
<dbReference type="CDD" id="cd00082">
    <property type="entry name" value="HisKA"/>
    <property type="match status" value="1"/>
</dbReference>
<keyword evidence="9 13" id="KW-1133">Transmembrane helix</keyword>
<evidence type="ECO:0000313" key="18">
    <source>
        <dbReference type="Proteomes" id="UP000240571"/>
    </source>
</evidence>
<proteinExistence type="predicted"/>
<gene>
    <name evidence="17" type="ORF">C9382_05860</name>
</gene>
<comment type="subcellular location">
    <subcellularLocation>
        <location evidence="2">Cell membrane</location>
        <topology evidence="2">Multi-pass membrane protein</topology>
    </subcellularLocation>
</comment>
<dbReference type="SMART" id="SM00387">
    <property type="entry name" value="HATPase_c"/>
    <property type="match status" value="1"/>
</dbReference>
<keyword evidence="11 13" id="KW-0472">Membrane</keyword>
<keyword evidence="10" id="KW-0902">Two-component regulatory system</keyword>
<dbReference type="Pfam" id="PF02518">
    <property type="entry name" value="HATPase_c"/>
    <property type="match status" value="1"/>
</dbReference>
<keyword evidence="6 13" id="KW-0812">Transmembrane</keyword>
<dbReference type="SUPFAM" id="SSF52172">
    <property type="entry name" value="CheY-like"/>
    <property type="match status" value="1"/>
</dbReference>
<dbReference type="CDD" id="cd16922">
    <property type="entry name" value="HATPase_EvgS-ArcB-TorS-like"/>
    <property type="match status" value="1"/>
</dbReference>
<dbReference type="Pfam" id="PF00512">
    <property type="entry name" value="HisKA"/>
    <property type="match status" value="1"/>
</dbReference>
<dbReference type="AlphaFoldDB" id="A0A2T4G7D9"/>
<keyword evidence="5 12" id="KW-0597">Phosphoprotein</keyword>
<dbReference type="InterPro" id="IPR001789">
    <property type="entry name" value="Sig_transdc_resp-reg_receiver"/>
</dbReference>
<dbReference type="InterPro" id="IPR036890">
    <property type="entry name" value="HATPase_C_sf"/>
</dbReference>
<dbReference type="GO" id="GO:0005886">
    <property type="term" value="C:plasma membrane"/>
    <property type="evidence" value="ECO:0007669"/>
    <property type="project" value="UniProtKB-SubCell"/>
</dbReference>
<dbReference type="RefSeq" id="WP_083221392.1">
    <property type="nucleotide sequence ID" value="NZ_MAUE01000017.1"/>
</dbReference>
<sequence length="805" mass="88125">MMIRSRVRWIASLCLLLAATSASAGVLPPRPDLSDEERAWILRHPVLRVAVVGNLSPIEYVENDRLKGLSAEYLQLISQKTGMKIDYVSAHSIQERIELLITGQANLISTIRLNGPGGKDPRLLLTSAYLNTTTIIVTRIGSRPLFEAEQLDGLTVTLPFFDRYSDFLATKAPGAKLIIGGSALTMLQQVAEGTADAAVATEAYLLPYLYRQFQGQLQISGVITGMASQIGMSTLKDEPLLHSIIQKTLDSVTPDEVRALHANWLLEHATQDLPLKEVMSHYPHEIALVVLVVLLLLITIYQTQRMRQRAERNEREKAMFLAVMSHEIRSPMNAVVAAVELLCNTPLDKQQQHFADLANHGAQSLLRLLNDVLDISKLDAGQVKLEYEPMNIGTLVHNVVDLHRLRAREKHLSISVNGESHLPLLMLDSTRLGQVLHNLLSNAIKFTEIGGVEVAYAISDLPSSRDKQLRLTVTDTGIGLSPESQVRLFQPYSQAAQSYKRSGGTGLGLVICRDLLKLMGGTLTLDSSQGKGTRFELSMTAELAPPDATEAETVLPATIRSEASAPKALRILVVEDTVANQAVLQAQIEGFGCTPVIARDGAQAVDCFEQGTYDLILMDCDLPDQDGYSLTRLFRMIEQDAAQTRCPIIAISASTGNQHVARCFDAGMDGILSKPISLGKLQDAIELWCGVTLTLLPHPFAQRQPVGHQQILEALERDLLALLEGMVLRNLEPALHAAHRLHGAALSVEWPDVARQAGQLEALLRTATPWSDPTYATTLQELLLGFRSTSFSHPVFDPPASPPAD</sequence>
<dbReference type="OrthoDB" id="9797243at2"/>
<feature type="transmembrane region" description="Helical" evidence="13">
    <location>
        <begin position="286"/>
        <end position="303"/>
    </location>
</feature>
<evidence type="ECO:0000256" key="11">
    <source>
        <dbReference type="ARBA" id="ARBA00023136"/>
    </source>
</evidence>
<dbReference type="Gene3D" id="3.40.190.10">
    <property type="entry name" value="Periplasmic binding protein-like II"/>
    <property type="match status" value="2"/>
</dbReference>
<dbReference type="InterPro" id="IPR036097">
    <property type="entry name" value="HisK_dim/P_sf"/>
</dbReference>
<dbReference type="Gene3D" id="3.30.565.10">
    <property type="entry name" value="Histidine kinase-like ATPase, C-terminal domain"/>
    <property type="match status" value="1"/>
</dbReference>
<name>A0A2T4G7D9_9PSED</name>
<dbReference type="InterPro" id="IPR003661">
    <property type="entry name" value="HisK_dim/P_dom"/>
</dbReference>
<evidence type="ECO:0000256" key="4">
    <source>
        <dbReference type="ARBA" id="ARBA00022475"/>
    </source>
</evidence>
<dbReference type="InterPro" id="IPR005467">
    <property type="entry name" value="His_kinase_dom"/>
</dbReference>
<dbReference type="InterPro" id="IPR001638">
    <property type="entry name" value="Solute-binding_3/MltF_N"/>
</dbReference>
<feature type="chain" id="PRO_5015754809" description="histidine kinase" evidence="14">
    <location>
        <begin position="25"/>
        <end position="805"/>
    </location>
</feature>
<dbReference type="InterPro" id="IPR011006">
    <property type="entry name" value="CheY-like_superfamily"/>
</dbReference>
<keyword evidence="17" id="KW-0418">Kinase</keyword>
<dbReference type="SMART" id="SM00388">
    <property type="entry name" value="HisKA"/>
    <property type="match status" value="1"/>
</dbReference>
<evidence type="ECO:0000256" key="5">
    <source>
        <dbReference type="ARBA" id="ARBA00022553"/>
    </source>
</evidence>
<evidence type="ECO:0000259" key="15">
    <source>
        <dbReference type="PROSITE" id="PS50109"/>
    </source>
</evidence>
<dbReference type="InterPro" id="IPR004358">
    <property type="entry name" value="Sig_transdc_His_kin-like_C"/>
</dbReference>
<dbReference type="SMART" id="SM00448">
    <property type="entry name" value="REC"/>
    <property type="match status" value="1"/>
</dbReference>
<evidence type="ECO:0000256" key="2">
    <source>
        <dbReference type="ARBA" id="ARBA00004651"/>
    </source>
</evidence>
<evidence type="ECO:0000256" key="12">
    <source>
        <dbReference type="PROSITE-ProRule" id="PRU00169"/>
    </source>
</evidence>
<evidence type="ECO:0000256" key="1">
    <source>
        <dbReference type="ARBA" id="ARBA00000085"/>
    </source>
</evidence>
<dbReference type="SUPFAM" id="SSF47384">
    <property type="entry name" value="Homodimeric domain of signal transducing histidine kinase"/>
    <property type="match status" value="1"/>
</dbReference>
<keyword evidence="7" id="KW-0547">Nucleotide-binding</keyword>
<dbReference type="Gene3D" id="1.20.120.160">
    <property type="entry name" value="HPT domain"/>
    <property type="match status" value="1"/>
</dbReference>
<keyword evidence="17" id="KW-0808">Transferase</keyword>
<feature type="domain" description="Histidine kinase" evidence="15">
    <location>
        <begin position="323"/>
        <end position="543"/>
    </location>
</feature>
<keyword evidence="8" id="KW-0067">ATP-binding</keyword>
<dbReference type="InterPro" id="IPR003594">
    <property type="entry name" value="HATPase_dom"/>
</dbReference>
<dbReference type="SMART" id="SM00062">
    <property type="entry name" value="PBPb"/>
    <property type="match status" value="1"/>
</dbReference>
<accession>A0A2T4G7D9</accession>
<protein>
    <recommendedName>
        <fullName evidence="3">histidine kinase</fullName>
        <ecNumber evidence="3">2.7.13.3</ecNumber>
    </recommendedName>
</protein>
<evidence type="ECO:0000256" key="8">
    <source>
        <dbReference type="ARBA" id="ARBA00022840"/>
    </source>
</evidence>
<dbReference type="PROSITE" id="PS50109">
    <property type="entry name" value="HIS_KIN"/>
    <property type="match status" value="1"/>
</dbReference>
<organism evidence="17 18">
    <name type="scientific">Pseudomonas aylmerensis</name>
    <dbReference type="NCBI Taxonomy" id="1869229"/>
    <lineage>
        <taxon>Bacteria</taxon>
        <taxon>Pseudomonadati</taxon>
        <taxon>Pseudomonadota</taxon>
        <taxon>Gammaproteobacteria</taxon>
        <taxon>Pseudomonadales</taxon>
        <taxon>Pseudomonadaceae</taxon>
        <taxon>Pseudomonas</taxon>
    </lineage>
</organism>
<feature type="modified residue" description="4-aspartylphosphate" evidence="12">
    <location>
        <position position="619"/>
    </location>
</feature>
<evidence type="ECO:0000256" key="10">
    <source>
        <dbReference type="ARBA" id="ARBA00023012"/>
    </source>
</evidence>
<dbReference type="CDD" id="cd17546">
    <property type="entry name" value="REC_hyHK_CKI1_RcsC-like"/>
    <property type="match status" value="1"/>
</dbReference>
<evidence type="ECO:0000256" key="3">
    <source>
        <dbReference type="ARBA" id="ARBA00012438"/>
    </source>
</evidence>
<dbReference type="Pfam" id="PF00072">
    <property type="entry name" value="Response_reg"/>
    <property type="match status" value="1"/>
</dbReference>
<dbReference type="SUPFAM" id="SSF47226">
    <property type="entry name" value="Histidine-containing phosphotransfer domain, HPT domain"/>
    <property type="match status" value="1"/>
</dbReference>
<dbReference type="GO" id="GO:0000155">
    <property type="term" value="F:phosphorelay sensor kinase activity"/>
    <property type="evidence" value="ECO:0007669"/>
    <property type="project" value="InterPro"/>
</dbReference>
<dbReference type="SUPFAM" id="SSF53850">
    <property type="entry name" value="Periplasmic binding protein-like II"/>
    <property type="match status" value="1"/>
</dbReference>
<evidence type="ECO:0000259" key="16">
    <source>
        <dbReference type="PROSITE" id="PS50110"/>
    </source>
</evidence>
<dbReference type="Pfam" id="PF01627">
    <property type="entry name" value="Hpt"/>
    <property type="match status" value="1"/>
</dbReference>
<evidence type="ECO:0000256" key="13">
    <source>
        <dbReference type="SAM" id="Phobius"/>
    </source>
</evidence>
<reference evidence="17 18" key="1">
    <citation type="submission" date="2018-03" db="EMBL/GenBank/DDBJ databases">
        <title>Diversity of bacteria associated with corn roots inoculated with woodland soils in Canada, and Description of Pseudomonas aylmerense sp. nov.</title>
        <authorList>
            <person name="Tambong J.T."/>
            <person name="Xu R."/>
            <person name="Tchagang C."/>
        </authorList>
    </citation>
    <scope>NUCLEOTIDE SEQUENCE [LARGE SCALE GENOMIC DNA]</scope>
    <source>
        <strain evidence="17 18">S1E44</strain>
    </source>
</reference>